<dbReference type="InterPro" id="IPR001878">
    <property type="entry name" value="Znf_CCHC"/>
</dbReference>
<dbReference type="GO" id="GO:0003676">
    <property type="term" value="F:nucleic acid binding"/>
    <property type="evidence" value="ECO:0007669"/>
    <property type="project" value="InterPro"/>
</dbReference>
<dbReference type="EMBL" id="JBBPBK010000008">
    <property type="protein sequence ID" value="KAK9280150.1"/>
    <property type="molecule type" value="Genomic_DNA"/>
</dbReference>
<name>A0AAP0WZ21_LIQFO</name>
<dbReference type="AlphaFoldDB" id="A0AAP0WZ21"/>
<dbReference type="GO" id="GO:0008270">
    <property type="term" value="F:zinc ion binding"/>
    <property type="evidence" value="ECO:0007669"/>
    <property type="project" value="UniProtKB-KW"/>
</dbReference>
<dbReference type="SMART" id="SM00343">
    <property type="entry name" value="ZnF_C2HC"/>
    <property type="match status" value="7"/>
</dbReference>
<comment type="caution">
    <text evidence="4">The sequence shown here is derived from an EMBL/GenBank/DDBJ whole genome shotgun (WGS) entry which is preliminary data.</text>
</comment>
<organism evidence="4 5">
    <name type="scientific">Liquidambar formosana</name>
    <name type="common">Formosan gum</name>
    <dbReference type="NCBI Taxonomy" id="63359"/>
    <lineage>
        <taxon>Eukaryota</taxon>
        <taxon>Viridiplantae</taxon>
        <taxon>Streptophyta</taxon>
        <taxon>Embryophyta</taxon>
        <taxon>Tracheophyta</taxon>
        <taxon>Spermatophyta</taxon>
        <taxon>Magnoliopsida</taxon>
        <taxon>eudicotyledons</taxon>
        <taxon>Gunneridae</taxon>
        <taxon>Pentapetalae</taxon>
        <taxon>Saxifragales</taxon>
        <taxon>Altingiaceae</taxon>
        <taxon>Liquidambar</taxon>
    </lineage>
</organism>
<feature type="region of interest" description="Disordered" evidence="2">
    <location>
        <begin position="355"/>
        <end position="518"/>
    </location>
</feature>
<dbReference type="PANTHER" id="PTHR46978">
    <property type="entry name" value="ZINC KNUCKLE (CCHC-TYPE) FAMILY PROTEIN"/>
    <property type="match status" value="1"/>
</dbReference>
<proteinExistence type="predicted"/>
<dbReference type="PROSITE" id="PS50158">
    <property type="entry name" value="ZF_CCHC"/>
    <property type="match status" value="4"/>
</dbReference>
<keyword evidence="1" id="KW-0862">Zinc</keyword>
<sequence length="542" mass="59849">MGKREKLKAKFDYDEEHEEKASKSVIQLSSSDEEEGNEDLSLKIVQKAMSRASTRKTKAKTTQSKGVLDESNSNGGVRSLGVVDLSSSSSQDGEAIMDRSGSNGGAADAKNNKKSKKVKKKKNKKIEFEEETVDVVKEEETAEAVQAAEIVASMEPNPVEQSDNMVLRKLLRGPRYFDLPDSGWGTCYNCGEEGHTTVNCTSLKRKKPCFVCGSLEHGFKQCTKGQDCFICKRGGHRAKDCPEKHKGGSQSSKMCLRCGDSGHDMFSCWNNYSPSDLEEMQCYICKSFGHLCCVNFIDAGPREVSCYKCGQLGHTGLACTRSRGASTGVGSPSSCYRCGEGGHFARECTSSIKVGKRNRESSTPRQRFSKEDENYRGFKSAPHDLGKARKRKKTQFEERGITTPHKSKQRGGWIAEDPEDFPMPRKSKQRGGWITEDPGDFPMPHRSKQRGGWVTEDPGDFLHKQAKANSWRSPATPTNKSHKISTLTGGGQISSSRSSQKAHQRHSGGSTSQGSAKAFQHRFSASRFGDSSNDGMMRNYNW</sequence>
<feature type="compositionally biased region" description="Basic residues" evidence="2">
    <location>
        <begin position="112"/>
        <end position="124"/>
    </location>
</feature>
<feature type="domain" description="CCHC-type" evidence="3">
    <location>
        <begin position="187"/>
        <end position="202"/>
    </location>
</feature>
<gene>
    <name evidence="4" type="ORF">L1049_013837</name>
</gene>
<feature type="domain" description="CCHC-type" evidence="3">
    <location>
        <begin position="335"/>
        <end position="350"/>
    </location>
</feature>
<dbReference type="Proteomes" id="UP001415857">
    <property type="component" value="Unassembled WGS sequence"/>
</dbReference>
<dbReference type="SUPFAM" id="SSF57756">
    <property type="entry name" value="Retrovirus zinc finger-like domains"/>
    <property type="match status" value="3"/>
</dbReference>
<feature type="compositionally biased region" description="Low complexity" evidence="2">
    <location>
        <begin position="79"/>
        <end position="93"/>
    </location>
</feature>
<feature type="compositionally biased region" description="Polar residues" evidence="2">
    <location>
        <begin position="467"/>
        <end position="487"/>
    </location>
</feature>
<feature type="domain" description="CCHC-type" evidence="3">
    <location>
        <begin position="306"/>
        <end position="321"/>
    </location>
</feature>
<feature type="compositionally biased region" description="Basic and acidic residues" evidence="2">
    <location>
        <begin position="357"/>
        <end position="387"/>
    </location>
</feature>
<dbReference type="Pfam" id="PF00098">
    <property type="entry name" value="zf-CCHC"/>
    <property type="match status" value="3"/>
</dbReference>
<keyword evidence="1" id="KW-0863">Zinc-finger</keyword>
<dbReference type="PANTHER" id="PTHR46978:SF1">
    <property type="entry name" value="ZINC KNUCKLE (CCHC-TYPE) FAMILY PROTEIN"/>
    <property type="match status" value="1"/>
</dbReference>
<keyword evidence="5" id="KW-1185">Reference proteome</keyword>
<protein>
    <recommendedName>
        <fullName evidence="3">CCHC-type domain-containing protein</fullName>
    </recommendedName>
</protein>
<evidence type="ECO:0000313" key="4">
    <source>
        <dbReference type="EMBL" id="KAK9280150.1"/>
    </source>
</evidence>
<evidence type="ECO:0000256" key="1">
    <source>
        <dbReference type="PROSITE-ProRule" id="PRU00047"/>
    </source>
</evidence>
<evidence type="ECO:0000259" key="3">
    <source>
        <dbReference type="PROSITE" id="PS50158"/>
    </source>
</evidence>
<evidence type="ECO:0000313" key="5">
    <source>
        <dbReference type="Proteomes" id="UP001415857"/>
    </source>
</evidence>
<keyword evidence="1" id="KW-0479">Metal-binding</keyword>
<evidence type="ECO:0000256" key="2">
    <source>
        <dbReference type="SAM" id="MobiDB-lite"/>
    </source>
</evidence>
<feature type="domain" description="CCHC-type" evidence="3">
    <location>
        <begin position="228"/>
        <end position="243"/>
    </location>
</feature>
<feature type="region of interest" description="Disordered" evidence="2">
    <location>
        <begin position="1"/>
        <end position="124"/>
    </location>
</feature>
<dbReference type="Gene3D" id="4.10.60.10">
    <property type="entry name" value="Zinc finger, CCHC-type"/>
    <property type="match status" value="4"/>
</dbReference>
<accession>A0AAP0WZ21</accession>
<dbReference type="InterPro" id="IPR036875">
    <property type="entry name" value="Znf_CCHC_sf"/>
</dbReference>
<feature type="compositionally biased region" description="Basic and acidic residues" evidence="2">
    <location>
        <begin position="8"/>
        <end position="22"/>
    </location>
</feature>
<reference evidence="4 5" key="1">
    <citation type="journal article" date="2024" name="Plant J.">
        <title>Genome sequences and population genomics reveal climatic adaptation and genomic divergence between two closely related sweetgum species.</title>
        <authorList>
            <person name="Xu W.Q."/>
            <person name="Ren C.Q."/>
            <person name="Zhang X.Y."/>
            <person name="Comes H.P."/>
            <person name="Liu X.H."/>
            <person name="Li Y.G."/>
            <person name="Kettle C.J."/>
            <person name="Jalonen R."/>
            <person name="Gaisberger H."/>
            <person name="Ma Y.Z."/>
            <person name="Qiu Y.X."/>
        </authorList>
    </citation>
    <scope>NUCLEOTIDE SEQUENCE [LARGE SCALE GENOMIC DNA]</scope>
    <source>
        <strain evidence="4">Hangzhou</strain>
    </source>
</reference>